<feature type="domain" description="Heterokaryon incompatibility" evidence="2">
    <location>
        <begin position="85"/>
        <end position="165"/>
    </location>
</feature>
<comment type="caution">
    <text evidence="3">The sequence shown here is derived from an EMBL/GenBank/DDBJ whole genome shotgun (WGS) entry which is preliminary data.</text>
</comment>
<organism evidence="3 4">
    <name type="scientific">Stemphylium lycopersici</name>
    <name type="common">Tomato gray leaf spot disease fungus</name>
    <name type="synonym">Thyrospora lycopersici</name>
    <dbReference type="NCBI Taxonomy" id="183478"/>
    <lineage>
        <taxon>Eukaryota</taxon>
        <taxon>Fungi</taxon>
        <taxon>Dikarya</taxon>
        <taxon>Ascomycota</taxon>
        <taxon>Pezizomycotina</taxon>
        <taxon>Dothideomycetes</taxon>
        <taxon>Pleosporomycetidae</taxon>
        <taxon>Pleosporales</taxon>
        <taxon>Pleosporineae</taxon>
        <taxon>Pleosporaceae</taxon>
        <taxon>Stemphylium</taxon>
    </lineage>
</organism>
<evidence type="ECO:0000256" key="1">
    <source>
        <dbReference type="SAM" id="SignalP"/>
    </source>
</evidence>
<name>A0A364NBE8_STELY</name>
<dbReference type="Pfam" id="PF06985">
    <property type="entry name" value="HET"/>
    <property type="match status" value="1"/>
</dbReference>
<dbReference type="OrthoDB" id="194358at2759"/>
<evidence type="ECO:0000313" key="4">
    <source>
        <dbReference type="Proteomes" id="UP000249619"/>
    </source>
</evidence>
<feature type="signal peptide" evidence="1">
    <location>
        <begin position="1"/>
        <end position="18"/>
    </location>
</feature>
<dbReference type="PANTHER" id="PTHR24148:SF73">
    <property type="entry name" value="HET DOMAIN PROTEIN (AFU_ORTHOLOGUE AFUA_8G01020)"/>
    <property type="match status" value="1"/>
</dbReference>
<sequence length="173" mass="19629">MKASLSFVMLALATVSLGATVDRRQTWGPNTCPTKEQCAASCEAAGLPLEKERQIQLFRVEVIDPSQRQWQYDIMHITLDGAPPYEPVSYVWDPATRQNRQNLSTGTTARLNDGLKESLLYLSVKCETEYLWIDQICIYQSSTTEQNHQARIMGDIYRKSEGFVLARLRSATH</sequence>
<dbReference type="InterPro" id="IPR010730">
    <property type="entry name" value="HET"/>
</dbReference>
<evidence type="ECO:0000313" key="3">
    <source>
        <dbReference type="EMBL" id="RAR14639.1"/>
    </source>
</evidence>
<dbReference type="InterPro" id="IPR052895">
    <property type="entry name" value="HetReg/Transcr_Mod"/>
</dbReference>
<dbReference type="Proteomes" id="UP000249619">
    <property type="component" value="Unassembled WGS sequence"/>
</dbReference>
<dbReference type="AlphaFoldDB" id="A0A364NBE8"/>
<evidence type="ECO:0000259" key="2">
    <source>
        <dbReference type="Pfam" id="PF06985"/>
    </source>
</evidence>
<feature type="chain" id="PRO_5016619771" evidence="1">
    <location>
        <begin position="19"/>
        <end position="173"/>
    </location>
</feature>
<gene>
    <name evidence="3" type="ORF">DDE83_002039</name>
</gene>
<dbReference type="EMBL" id="QGDH01000020">
    <property type="protein sequence ID" value="RAR14639.1"/>
    <property type="molecule type" value="Genomic_DNA"/>
</dbReference>
<protein>
    <submittedName>
        <fullName evidence="3">HET-domain-containing protein</fullName>
    </submittedName>
</protein>
<keyword evidence="4" id="KW-1185">Reference proteome</keyword>
<accession>A0A364NBE8</accession>
<dbReference type="PANTHER" id="PTHR24148">
    <property type="entry name" value="ANKYRIN REPEAT DOMAIN-CONTAINING PROTEIN 39 HOMOLOG-RELATED"/>
    <property type="match status" value="1"/>
</dbReference>
<keyword evidence="1" id="KW-0732">Signal</keyword>
<reference evidence="4" key="1">
    <citation type="submission" date="2018-05" db="EMBL/GenBank/DDBJ databases">
        <title>Draft genome sequence of Stemphylium lycopersici strain CIDEFI 213.</title>
        <authorList>
            <person name="Medina R."/>
            <person name="Franco M.E.E."/>
            <person name="Lucentini C.G."/>
            <person name="Saparrat M.C.N."/>
            <person name="Balatti P.A."/>
        </authorList>
    </citation>
    <scope>NUCLEOTIDE SEQUENCE [LARGE SCALE GENOMIC DNA]</scope>
    <source>
        <strain evidence="4">CIDEFI 213</strain>
    </source>
</reference>
<proteinExistence type="predicted"/>